<dbReference type="RefSeq" id="WP_136060102.1">
    <property type="nucleotide sequence ID" value="NZ_CAAHFH010000001.1"/>
</dbReference>
<dbReference type="Proteomes" id="UP000346198">
    <property type="component" value="Unassembled WGS sequence"/>
</dbReference>
<name>A0A6C2UGJ6_9BACT</name>
<dbReference type="InterPro" id="IPR013783">
    <property type="entry name" value="Ig-like_fold"/>
</dbReference>
<feature type="signal peptide" evidence="1">
    <location>
        <begin position="1"/>
        <end position="23"/>
    </location>
</feature>
<proteinExistence type="predicted"/>
<protein>
    <submittedName>
        <fullName evidence="3">Chitinase A</fullName>
    </submittedName>
</protein>
<dbReference type="SUPFAM" id="SSF49299">
    <property type="entry name" value="PKD domain"/>
    <property type="match status" value="2"/>
</dbReference>
<gene>
    <name evidence="3" type="primary">chiA</name>
    <name evidence="3" type="ORF">SCARR_00690</name>
</gene>
<dbReference type="SMART" id="SM00089">
    <property type="entry name" value="PKD"/>
    <property type="match status" value="2"/>
</dbReference>
<dbReference type="InterPro" id="IPR000601">
    <property type="entry name" value="PKD_dom"/>
</dbReference>
<reference evidence="3 4" key="1">
    <citation type="submission" date="2019-04" db="EMBL/GenBank/DDBJ databases">
        <authorList>
            <person name="Van Vliet M D."/>
        </authorList>
    </citation>
    <scope>NUCLEOTIDE SEQUENCE [LARGE SCALE GENOMIC DNA]</scope>
    <source>
        <strain evidence="3 4">F21</strain>
    </source>
</reference>
<dbReference type="AlphaFoldDB" id="A0A6C2UGJ6"/>
<sequence length="1180" mass="127829">MKKQKYKTAFLVLAICGATSILAHGEILLDGGSSVSGSLIGGHPTADLRGGYALTDGGSAVSLGIGETFNMAFTFQAVAVGATSVGDKIGYGGTGWDATKSLKLGFGDGVQALALQFDLLDFNPKLYLGGDSAASDETNFKYESGSGSITSAGLLNADKLKFAGDTATFNLSVDHTAAQTFDMTLTWGAFTTNFVYTSLAANDMLSVSEFYVVMNNLDADLGYEVTVIPTLYPLYADADQLYSNTNTYDLTQETYTFSELWSTPVQTDITFLPEFYNSPIATRGDDTFVLFVDPDHRMKIAHLTNGVFKGETFIDNTLYQPDEFYANHDADPSNDVSAPDYHRFKFEDSHHSIALGIDEDGYLHMVGDMHNYPRYEGSMDHLPLRYFDKNIMYWRSDNPLDISSFSFKGDQAGECPTGSGFTYLFFFNDLYGKLHITSRAMQTLNNGTRCATYSSYNADAGLWSTIGGAPDPSDPASIPCTFYDDGYEHNEDGSSAGKYSKLRPHGVFDRQNNMHLLTPLLRDPTLNPLGLGNGFHFTDCLVYAQSKDAGATFTSVGGREFTLPATVNLTDNRAELVYGAVGDYLSPNGQLAVDYMNRPYTSTQRKETPTTPSENVLLGWDGSSWVNYGNITTEGGDFRLVNDPAGVMSYISDGANVLYRFWNPTNIREVTTPWAIRVIDYEYQKKTGHIMGLAKVDGELTVVKMEINNRPGMVLIDPPAATITNHPPEITAQATLNGQILSVSATDADSDPLTFTWSTFYGPGDIILSQNGTTASSNTTLSVSEEGTYEIKVAVSDGISTRFSTFTAYLTPAATDAPQIVTPAVASPDTLTLVETTTLTVSATNAAAGGNATYTWLKSSGPGSVSFSINGTTASSTTVASFDATGSYELQVIVSNSAGTASSSCTVDVNDLPPVPANGYLAIDFSSQAFETFVNDNEFFDRTGTVEVVESGAGVRFIGDLWKAFPIDYQMTSNTVIEFDFSCPNEGELHAIAMTDTPSWDFTGSSYDLIKLHGTDSGLYIMDRDGEYTGGTNRYSIAIGQLLALNTEQKNYLDFVNADNSGEITPDAQSTFANVIIYEPNGDKDGDGQSNLAEIRLGTDPEDPASMFGINGGTVLPDLEKIRISWPSQAGVRYRIQQSPDLVAWSLARDWTVAQTPPDDQFEFDLTPSNAFFKVEAEIQ</sequence>
<dbReference type="InterPro" id="IPR022409">
    <property type="entry name" value="PKD/Chitinase_dom"/>
</dbReference>
<dbReference type="Pfam" id="PF15892">
    <property type="entry name" value="BNR_4"/>
    <property type="match status" value="1"/>
</dbReference>
<accession>A0A6C2UGJ6</accession>
<dbReference type="Gene3D" id="2.60.40.10">
    <property type="entry name" value="Immunoglobulins"/>
    <property type="match status" value="2"/>
</dbReference>
<dbReference type="CDD" id="cd11304">
    <property type="entry name" value="Cadherin_repeat"/>
    <property type="match status" value="1"/>
</dbReference>
<dbReference type="PROSITE" id="PS50093">
    <property type="entry name" value="PKD"/>
    <property type="match status" value="1"/>
</dbReference>
<keyword evidence="4" id="KW-1185">Reference proteome</keyword>
<evidence type="ECO:0000313" key="4">
    <source>
        <dbReference type="Proteomes" id="UP000346198"/>
    </source>
</evidence>
<dbReference type="EMBL" id="CAAHFH010000001">
    <property type="protein sequence ID" value="VGO18637.1"/>
    <property type="molecule type" value="Genomic_DNA"/>
</dbReference>
<feature type="domain" description="PKD" evidence="2">
    <location>
        <begin position="836"/>
        <end position="909"/>
    </location>
</feature>
<evidence type="ECO:0000259" key="2">
    <source>
        <dbReference type="PROSITE" id="PS50093"/>
    </source>
</evidence>
<organism evidence="3 4">
    <name type="scientific">Pontiella sulfatireligans</name>
    <dbReference type="NCBI Taxonomy" id="2750658"/>
    <lineage>
        <taxon>Bacteria</taxon>
        <taxon>Pseudomonadati</taxon>
        <taxon>Kiritimatiellota</taxon>
        <taxon>Kiritimatiellia</taxon>
        <taxon>Kiritimatiellales</taxon>
        <taxon>Pontiellaceae</taxon>
        <taxon>Pontiella</taxon>
    </lineage>
</organism>
<feature type="chain" id="PRO_5025612514" evidence="1">
    <location>
        <begin position="24"/>
        <end position="1180"/>
    </location>
</feature>
<evidence type="ECO:0000313" key="3">
    <source>
        <dbReference type="EMBL" id="VGO18637.1"/>
    </source>
</evidence>
<evidence type="ECO:0000256" key="1">
    <source>
        <dbReference type="SAM" id="SignalP"/>
    </source>
</evidence>
<keyword evidence="1" id="KW-0732">Signal</keyword>
<dbReference type="InterPro" id="IPR035986">
    <property type="entry name" value="PKD_dom_sf"/>
</dbReference>